<keyword evidence="4 12" id="KW-0479">Metal-binding</keyword>
<feature type="site" description="Important for catalytic activity" evidence="13">
    <location>
        <position position="26"/>
    </location>
</feature>
<evidence type="ECO:0000256" key="4">
    <source>
        <dbReference type="ARBA" id="ARBA00022723"/>
    </source>
</evidence>
<keyword evidence="14" id="KW-0175">Coiled coil</keyword>
<dbReference type="FunFam" id="3.40.50.970:FF:000003">
    <property type="entry name" value="Transketolase"/>
    <property type="match status" value="1"/>
</dbReference>
<evidence type="ECO:0000256" key="6">
    <source>
        <dbReference type="ARBA" id="ARBA00023052"/>
    </source>
</evidence>
<feature type="binding site" evidence="10">
    <location>
        <position position="518"/>
    </location>
    <ligand>
        <name>substrate</name>
    </ligand>
</feature>
<feature type="binding site" evidence="12">
    <location>
        <position position="155"/>
    </location>
    <ligand>
        <name>Mg(2+)</name>
        <dbReference type="ChEBI" id="CHEBI:18420"/>
    </ligand>
</feature>
<dbReference type="GO" id="GO:0046872">
    <property type="term" value="F:metal ion binding"/>
    <property type="evidence" value="ECO:0007669"/>
    <property type="project" value="UniProtKB-KW"/>
</dbReference>
<evidence type="ECO:0000256" key="13">
    <source>
        <dbReference type="PIRSR" id="PIRSR605478-5"/>
    </source>
</evidence>
<evidence type="ECO:0000256" key="5">
    <source>
        <dbReference type="ARBA" id="ARBA00022842"/>
    </source>
</evidence>
<feature type="active site" description="Proton donor" evidence="9">
    <location>
        <position position="409"/>
    </location>
</feature>
<feature type="domain" description="Transketolase-like pyrimidine-binding" evidence="15">
    <location>
        <begin position="352"/>
        <end position="523"/>
    </location>
</feature>
<feature type="binding site" evidence="11">
    <location>
        <position position="435"/>
    </location>
    <ligand>
        <name>thiamine diphosphate</name>
        <dbReference type="ChEBI" id="CHEBI:58937"/>
    </ligand>
</feature>
<dbReference type="SMART" id="SM00861">
    <property type="entry name" value="Transket_pyr"/>
    <property type="match status" value="1"/>
</dbReference>
<evidence type="ECO:0000256" key="9">
    <source>
        <dbReference type="PIRSR" id="PIRSR605478-1"/>
    </source>
</evidence>
<feature type="binding site" evidence="12">
    <location>
        <position position="185"/>
    </location>
    <ligand>
        <name>Mg(2+)</name>
        <dbReference type="ChEBI" id="CHEBI:18420"/>
    </ligand>
</feature>
<feature type="binding site" evidence="10">
    <location>
        <position position="26"/>
    </location>
    <ligand>
        <name>substrate</name>
    </ligand>
</feature>
<dbReference type="PROSITE" id="PS00801">
    <property type="entry name" value="TRANSKETOLASE_1"/>
    <property type="match status" value="1"/>
</dbReference>
<dbReference type="InterPro" id="IPR055152">
    <property type="entry name" value="Transketolase-like_C_2"/>
</dbReference>
<dbReference type="NCBIfam" id="TIGR00232">
    <property type="entry name" value="tktlase_bact"/>
    <property type="match status" value="1"/>
</dbReference>
<dbReference type="Pfam" id="PF02779">
    <property type="entry name" value="Transket_pyr"/>
    <property type="match status" value="1"/>
</dbReference>
<dbReference type="InterPro" id="IPR005478">
    <property type="entry name" value="Transketolase_bac-like"/>
</dbReference>
<evidence type="ECO:0000256" key="1">
    <source>
        <dbReference type="ARBA" id="ARBA00007131"/>
    </source>
</evidence>
<feature type="coiled-coil region" evidence="14">
    <location>
        <begin position="292"/>
        <end position="326"/>
    </location>
</feature>
<dbReference type="InterPro" id="IPR005475">
    <property type="entry name" value="Transketolase-like_Pyr-bd"/>
</dbReference>
<evidence type="ECO:0000256" key="8">
    <source>
        <dbReference type="NCBIfam" id="TIGR00232"/>
    </source>
</evidence>
<dbReference type="Pfam" id="PF00456">
    <property type="entry name" value="Transketolase_N"/>
    <property type="match status" value="1"/>
</dbReference>
<feature type="binding site" evidence="11">
    <location>
        <position position="156"/>
    </location>
    <ligand>
        <name>thiamine diphosphate</name>
        <dbReference type="ChEBI" id="CHEBI:58937"/>
    </ligand>
</feature>
<dbReference type="InterPro" id="IPR029061">
    <property type="entry name" value="THDP-binding"/>
</dbReference>
<reference evidence="16 17" key="1">
    <citation type="journal article" date="2009" name="PLoS ONE">
        <title>Genome analysis of the anaerobic thermohalophilic bacterium Halothermothrix orenii.</title>
        <authorList>
            <person name="Mavromatis K."/>
            <person name="Ivanova N."/>
            <person name="Anderson I."/>
            <person name="Lykidis A."/>
            <person name="Hooper S.D."/>
            <person name="Sun H."/>
            <person name="Kunin V."/>
            <person name="Lapidus A."/>
            <person name="Hugenholtz P."/>
            <person name="Patel B."/>
            <person name="Kyrpides N.C."/>
        </authorList>
    </citation>
    <scope>NUCLEOTIDE SEQUENCE [LARGE SCALE GENOMIC DNA]</scope>
    <source>
        <strain evidence="17">H 168 / OCM 544 / DSM 9562</strain>
    </source>
</reference>
<feature type="binding site" evidence="10">
    <location>
        <position position="355"/>
    </location>
    <ligand>
        <name>substrate</name>
    </ligand>
</feature>
<keyword evidence="5 12" id="KW-0460">Magnesium</keyword>
<feature type="binding site" evidence="10">
    <location>
        <position position="261"/>
    </location>
    <ligand>
        <name>substrate</name>
    </ligand>
</feature>
<feature type="binding site" evidence="11">
    <location>
        <position position="66"/>
    </location>
    <ligand>
        <name>thiamine diphosphate</name>
        <dbReference type="ChEBI" id="CHEBI:58937"/>
    </ligand>
</feature>
<comment type="catalytic activity">
    <reaction evidence="7">
        <text>D-sedoheptulose 7-phosphate + D-glyceraldehyde 3-phosphate = aldehydo-D-ribose 5-phosphate + D-xylulose 5-phosphate</text>
        <dbReference type="Rhea" id="RHEA:10508"/>
        <dbReference type="ChEBI" id="CHEBI:57483"/>
        <dbReference type="ChEBI" id="CHEBI:57737"/>
        <dbReference type="ChEBI" id="CHEBI:58273"/>
        <dbReference type="ChEBI" id="CHEBI:59776"/>
        <dbReference type="EC" id="2.2.1.1"/>
    </reaction>
</comment>
<feature type="binding site" evidence="11">
    <location>
        <begin position="114"/>
        <end position="116"/>
    </location>
    <ligand>
        <name>thiamine diphosphate</name>
        <dbReference type="ChEBI" id="CHEBI:58937"/>
    </ligand>
</feature>
<proteinExistence type="inferred from homology"/>
<dbReference type="Proteomes" id="UP000000719">
    <property type="component" value="Chromosome"/>
</dbReference>
<dbReference type="InterPro" id="IPR049557">
    <property type="entry name" value="Transketolase_CS"/>
</dbReference>
<feature type="binding site" evidence="10">
    <location>
        <position position="382"/>
    </location>
    <ligand>
        <name>substrate</name>
    </ligand>
</feature>
<evidence type="ECO:0000256" key="10">
    <source>
        <dbReference type="PIRSR" id="PIRSR605478-2"/>
    </source>
</evidence>
<evidence type="ECO:0000256" key="14">
    <source>
        <dbReference type="SAM" id="Coils"/>
    </source>
</evidence>
<dbReference type="Gene3D" id="3.40.50.970">
    <property type="match status" value="2"/>
</dbReference>
<evidence type="ECO:0000313" key="16">
    <source>
        <dbReference type="EMBL" id="ACL70190.1"/>
    </source>
</evidence>
<accession>B8CY21</accession>
<keyword evidence="6 11" id="KW-0786">Thiamine pyrophosphate</keyword>
<dbReference type="CDD" id="cd07033">
    <property type="entry name" value="TPP_PYR_DXS_TK_like"/>
    <property type="match status" value="1"/>
</dbReference>
<evidence type="ECO:0000259" key="15">
    <source>
        <dbReference type="SMART" id="SM00861"/>
    </source>
</evidence>
<dbReference type="CDD" id="cd02012">
    <property type="entry name" value="TPP_TK"/>
    <property type="match status" value="1"/>
</dbReference>
<feature type="site" description="Important for catalytic activity" evidence="13">
    <location>
        <position position="261"/>
    </location>
</feature>
<dbReference type="FunFam" id="3.40.50.970:FF:000004">
    <property type="entry name" value="Transketolase"/>
    <property type="match status" value="1"/>
</dbReference>
<evidence type="ECO:0000256" key="2">
    <source>
        <dbReference type="ARBA" id="ARBA00013152"/>
    </source>
</evidence>
<dbReference type="Gene3D" id="3.40.50.920">
    <property type="match status" value="1"/>
</dbReference>
<dbReference type="GO" id="GO:0004802">
    <property type="term" value="F:transketolase activity"/>
    <property type="evidence" value="ECO:0007669"/>
    <property type="project" value="UniProtKB-UniRule"/>
</dbReference>
<dbReference type="Pfam" id="PF22613">
    <property type="entry name" value="Transketolase_C_1"/>
    <property type="match status" value="1"/>
</dbReference>
<gene>
    <name evidence="16" type="ordered locus">Hore_14410</name>
</gene>
<dbReference type="PANTHER" id="PTHR43522:SF2">
    <property type="entry name" value="TRANSKETOLASE 1-RELATED"/>
    <property type="match status" value="1"/>
</dbReference>
<feature type="binding site" evidence="10">
    <location>
        <position position="467"/>
    </location>
    <ligand>
        <name>substrate</name>
    </ligand>
</feature>
<dbReference type="EC" id="2.2.1.1" evidence="2 8"/>
<evidence type="ECO:0000256" key="7">
    <source>
        <dbReference type="ARBA" id="ARBA00049473"/>
    </source>
</evidence>
<comment type="cofactor">
    <cofactor evidence="11">
        <name>thiamine diphosphate</name>
        <dbReference type="ChEBI" id="CHEBI:58937"/>
    </cofactor>
    <text evidence="11">Binds 1 thiamine pyrophosphate per subunit. During the reaction, the substrate forms a covalent intermediate with the cofactor.</text>
</comment>
<dbReference type="GO" id="GO:0006098">
    <property type="term" value="P:pentose-phosphate shunt"/>
    <property type="evidence" value="ECO:0007669"/>
    <property type="project" value="TreeGrafter"/>
</dbReference>
<dbReference type="HOGENOM" id="CLU_009227_0_0_9"/>
<evidence type="ECO:0000256" key="3">
    <source>
        <dbReference type="ARBA" id="ARBA00022679"/>
    </source>
</evidence>
<comment type="cofactor">
    <cofactor evidence="12">
        <name>Mg(2+)</name>
        <dbReference type="ChEBI" id="CHEBI:18420"/>
    </cofactor>
    <text evidence="12">Binds 1 Mg(2+) ion per subunit. Can also utilize other divalent metal cations, such as Ca(2+), Mn(2+) and Co(2+).</text>
</comment>
<evidence type="ECO:0000313" key="17">
    <source>
        <dbReference type="Proteomes" id="UP000000719"/>
    </source>
</evidence>
<dbReference type="RefSeq" id="WP_012636373.1">
    <property type="nucleotide sequence ID" value="NC_011899.1"/>
</dbReference>
<dbReference type="PANTHER" id="PTHR43522">
    <property type="entry name" value="TRANSKETOLASE"/>
    <property type="match status" value="1"/>
</dbReference>
<dbReference type="GO" id="GO:0005829">
    <property type="term" value="C:cytosol"/>
    <property type="evidence" value="ECO:0007669"/>
    <property type="project" value="TreeGrafter"/>
</dbReference>
<dbReference type="STRING" id="373903.Hore_14410"/>
<dbReference type="KEGG" id="hor:Hore_14410"/>
<dbReference type="eggNOG" id="COG0021">
    <property type="taxonomic scope" value="Bacteria"/>
</dbReference>
<dbReference type="InterPro" id="IPR033247">
    <property type="entry name" value="Transketolase_fam"/>
</dbReference>
<feature type="binding site" evidence="11">
    <location>
        <position position="261"/>
    </location>
    <ligand>
        <name>thiamine diphosphate</name>
        <dbReference type="ChEBI" id="CHEBI:58937"/>
    </ligand>
</feature>
<keyword evidence="17" id="KW-1185">Reference proteome</keyword>
<organism evidence="16 17">
    <name type="scientific">Halothermothrix orenii (strain H 168 / OCM 544 / DSM 9562)</name>
    <dbReference type="NCBI Taxonomy" id="373903"/>
    <lineage>
        <taxon>Bacteria</taxon>
        <taxon>Bacillati</taxon>
        <taxon>Bacillota</taxon>
        <taxon>Clostridia</taxon>
        <taxon>Halanaerobiales</taxon>
        <taxon>Halothermotrichaceae</taxon>
        <taxon>Halothermothrix</taxon>
    </lineage>
</organism>
<comment type="similarity">
    <text evidence="1">Belongs to the transketolase family.</text>
</comment>
<feature type="binding site" evidence="11">
    <location>
        <position position="185"/>
    </location>
    <ligand>
        <name>thiamine diphosphate</name>
        <dbReference type="ChEBI" id="CHEBI:58937"/>
    </ligand>
</feature>
<feature type="binding site" evidence="12">
    <location>
        <position position="187"/>
    </location>
    <ligand>
        <name>Mg(2+)</name>
        <dbReference type="ChEBI" id="CHEBI:18420"/>
    </ligand>
</feature>
<dbReference type="EMBL" id="CP001098">
    <property type="protein sequence ID" value="ACL70190.1"/>
    <property type="molecule type" value="Genomic_DNA"/>
</dbReference>
<feature type="binding site" evidence="10">
    <location>
        <position position="459"/>
    </location>
    <ligand>
        <name>substrate</name>
    </ligand>
</feature>
<name>B8CY21_HALOH</name>
<dbReference type="InterPro" id="IPR009014">
    <property type="entry name" value="Transketo_C/PFOR_II"/>
</dbReference>
<dbReference type="InterPro" id="IPR005474">
    <property type="entry name" value="Transketolase_N"/>
</dbReference>
<feature type="binding site" evidence="10">
    <location>
        <position position="471"/>
    </location>
    <ligand>
        <name>substrate</name>
    </ligand>
</feature>
<dbReference type="AlphaFoldDB" id="B8CY21"/>
<dbReference type="SUPFAM" id="SSF52922">
    <property type="entry name" value="TK C-terminal domain-like"/>
    <property type="match status" value="1"/>
</dbReference>
<sequence>MKLLKKVANTVRGLSADAVEKANSGHPGLPIGCADIGALLYGKVMKYDPTQPEWPDRDRFILSAGHGSMLVYSLLHLAGFEVSLDDLKSFRQLGSKTPGHPEYGETPGVETTTGPLGQGFANAVGMAIAERMLAQRFNTEGHTIVDHYTYTLLGDGCMMEGISSEAASLAGHLGLGKLIAIYDDNEISIGGSTDITFTESVADRFKAYNWHVIEGVDGHDLKALEEAVKEAKEVNDKPSLIIAKTKIAFGAPTKEGSSSAHGAPLGEEEIRGLKKNIGFPEDKEFYIPDEVKEFFKDHTEKLKKEREEWEKAFTEWAEENPDLKEEWDKAHNLELPGDLEEIINNLEIKTPVATRKASGETLRKIADEIPYLVGGSADLAPSNKTYLDKYGEIQKDSFDGRNFRFGVREHAMGAIVNGLSLHKGVRPFCATFLVFSDYMRPAIRMAALMKQPVIYVFTHDSVYVGEDGPTHQPIEHVEALRVIPNLKVLRPADAEETKAAWLEAVKRTDGPTALVLTRQGLPHIEKEEGIVGFKRGGYIVHKEKGDRTDAVLMASGSEVSLAVEVAKLLEEKGKEVRVVSVPERREFVNQGTEYIEEVLGKDTFRVVLEAGVGNGWYRLLGHKCHVVSLEDFGMSGPGEEVARELGFDAEKIASDILARM</sequence>
<keyword evidence="3 16" id="KW-0808">Transferase</keyword>
<dbReference type="SUPFAM" id="SSF52518">
    <property type="entry name" value="Thiamin diphosphate-binding fold (THDP-binding)"/>
    <property type="match status" value="2"/>
</dbReference>
<evidence type="ECO:0000256" key="11">
    <source>
        <dbReference type="PIRSR" id="PIRSR605478-3"/>
    </source>
</evidence>
<protein>
    <recommendedName>
        <fullName evidence="2 8">Transketolase</fullName>
        <ecNumber evidence="2 8">2.2.1.1</ecNumber>
    </recommendedName>
</protein>
<evidence type="ECO:0000256" key="12">
    <source>
        <dbReference type="PIRSR" id="PIRSR605478-4"/>
    </source>
</evidence>